<proteinExistence type="predicted"/>
<dbReference type="GO" id="GO:0008170">
    <property type="term" value="F:N-methyltransferase activity"/>
    <property type="evidence" value="ECO:0007669"/>
    <property type="project" value="InterPro"/>
</dbReference>
<dbReference type="GO" id="GO:0032259">
    <property type="term" value="P:methylation"/>
    <property type="evidence" value="ECO:0007669"/>
    <property type="project" value="UniProtKB-KW"/>
</dbReference>
<keyword evidence="2 8" id="KW-0489">Methyltransferase</keyword>
<feature type="domain" description="DNA methylase adenine-specific" evidence="7">
    <location>
        <begin position="183"/>
        <end position="299"/>
    </location>
</feature>
<comment type="caution">
    <text evidence="8">The sequence shown here is derived from an EMBL/GenBank/DDBJ whole genome shotgun (WGS) entry which is preliminary data.</text>
</comment>
<keyword evidence="3" id="KW-0808">Transferase</keyword>
<sequence length="340" mass="36832">MSLLPGSAPVVVPRPLPAWVEAAQEAAAAPPKPKIRTGQHRRAPFADHRRAASQVGEHVTSAWFSARGGSDIGIPIGIVGALAMMAPADEHGPDLGDQVLALNPAELTDLLRHIWRSYWLRRPDLIERALPLHDWLNHGEADSDLLYAAHKTAHAAINSGLLDITGHKDPSLRSDADVLSRLVMEMRSKAQRSGSGEFHTPNAVCDFMARILLGSPEDLRPGLSIHDPAAGSGSMLRAAAQHIRDAGHQPADFHWFANDIDPIAVACCAVNAIVWDLGPNVVIAKADSLAEPNWPSRARAERAEIIAHRNRTVERAATEAAWRRAARLLDTLTQPLERTA</sequence>
<dbReference type="SUPFAM" id="SSF53335">
    <property type="entry name" value="S-adenosyl-L-methionine-dependent methyltransferases"/>
    <property type="match status" value="1"/>
</dbReference>
<dbReference type="EMBL" id="VIVR01000001">
    <property type="protein sequence ID" value="TWE16943.1"/>
    <property type="molecule type" value="Genomic_DNA"/>
</dbReference>
<dbReference type="OrthoDB" id="3618637at2"/>
<dbReference type="Proteomes" id="UP000318416">
    <property type="component" value="Unassembled WGS sequence"/>
</dbReference>
<dbReference type="InterPro" id="IPR051537">
    <property type="entry name" value="DNA_Adenine_Mtase"/>
</dbReference>
<dbReference type="GO" id="GO:0003677">
    <property type="term" value="F:DNA binding"/>
    <property type="evidence" value="ECO:0007669"/>
    <property type="project" value="InterPro"/>
</dbReference>
<organism evidence="8 9">
    <name type="scientific">Kitasatospora atroaurantiaca</name>
    <dbReference type="NCBI Taxonomy" id="285545"/>
    <lineage>
        <taxon>Bacteria</taxon>
        <taxon>Bacillati</taxon>
        <taxon>Actinomycetota</taxon>
        <taxon>Actinomycetes</taxon>
        <taxon>Kitasatosporales</taxon>
        <taxon>Streptomycetaceae</taxon>
        <taxon>Kitasatospora</taxon>
    </lineage>
</organism>
<accession>A0A561EMU3</accession>
<dbReference type="RefSeq" id="WP_145789415.1">
    <property type="nucleotide sequence ID" value="NZ_BAAABR010000054.1"/>
</dbReference>
<dbReference type="GO" id="GO:0009307">
    <property type="term" value="P:DNA restriction-modification system"/>
    <property type="evidence" value="ECO:0007669"/>
    <property type="project" value="UniProtKB-KW"/>
</dbReference>
<gene>
    <name evidence="8" type="ORF">FB465_1938</name>
</gene>
<evidence type="ECO:0000256" key="2">
    <source>
        <dbReference type="ARBA" id="ARBA00022603"/>
    </source>
</evidence>
<evidence type="ECO:0000256" key="5">
    <source>
        <dbReference type="ARBA" id="ARBA00022747"/>
    </source>
</evidence>
<evidence type="ECO:0000313" key="9">
    <source>
        <dbReference type="Proteomes" id="UP000318416"/>
    </source>
</evidence>
<dbReference type="PANTHER" id="PTHR42933:SF1">
    <property type="entry name" value="SITE-SPECIFIC DNA-METHYLTRANSFERASE (ADENINE-SPECIFIC)"/>
    <property type="match status" value="1"/>
</dbReference>
<dbReference type="GO" id="GO:0009007">
    <property type="term" value="F:site-specific DNA-methyltransferase (adenine-specific) activity"/>
    <property type="evidence" value="ECO:0007669"/>
    <property type="project" value="UniProtKB-EC"/>
</dbReference>
<comment type="catalytic activity">
    <reaction evidence="6">
        <text>a 2'-deoxyadenosine in DNA + S-adenosyl-L-methionine = an N(6)-methyl-2'-deoxyadenosine in DNA + S-adenosyl-L-homocysteine + H(+)</text>
        <dbReference type="Rhea" id="RHEA:15197"/>
        <dbReference type="Rhea" id="RHEA-COMP:12418"/>
        <dbReference type="Rhea" id="RHEA-COMP:12419"/>
        <dbReference type="ChEBI" id="CHEBI:15378"/>
        <dbReference type="ChEBI" id="CHEBI:57856"/>
        <dbReference type="ChEBI" id="CHEBI:59789"/>
        <dbReference type="ChEBI" id="CHEBI:90615"/>
        <dbReference type="ChEBI" id="CHEBI:90616"/>
        <dbReference type="EC" id="2.1.1.72"/>
    </reaction>
</comment>
<evidence type="ECO:0000256" key="3">
    <source>
        <dbReference type="ARBA" id="ARBA00022679"/>
    </source>
</evidence>
<evidence type="ECO:0000256" key="4">
    <source>
        <dbReference type="ARBA" id="ARBA00022691"/>
    </source>
</evidence>
<evidence type="ECO:0000256" key="6">
    <source>
        <dbReference type="ARBA" id="ARBA00047942"/>
    </source>
</evidence>
<keyword evidence="9" id="KW-1185">Reference proteome</keyword>
<evidence type="ECO:0000313" key="8">
    <source>
        <dbReference type="EMBL" id="TWE16943.1"/>
    </source>
</evidence>
<dbReference type="EC" id="2.1.1.72" evidence="1"/>
<dbReference type="PRINTS" id="PR00507">
    <property type="entry name" value="N12N6MTFRASE"/>
</dbReference>
<name>A0A561EMU3_9ACTN</name>
<dbReference type="PANTHER" id="PTHR42933">
    <property type="entry name" value="SLR6095 PROTEIN"/>
    <property type="match status" value="1"/>
</dbReference>
<reference evidence="8 9" key="1">
    <citation type="submission" date="2019-06" db="EMBL/GenBank/DDBJ databases">
        <title>Sequencing the genomes of 1000 actinobacteria strains.</title>
        <authorList>
            <person name="Klenk H.-P."/>
        </authorList>
    </citation>
    <scope>NUCLEOTIDE SEQUENCE [LARGE SCALE GENOMIC DNA]</scope>
    <source>
        <strain evidence="8 9">DSM 41649</strain>
    </source>
</reference>
<dbReference type="InterPro" id="IPR029063">
    <property type="entry name" value="SAM-dependent_MTases_sf"/>
</dbReference>
<dbReference type="AlphaFoldDB" id="A0A561EMU3"/>
<dbReference type="Pfam" id="PF02384">
    <property type="entry name" value="N6_Mtase"/>
    <property type="match status" value="1"/>
</dbReference>
<evidence type="ECO:0000259" key="7">
    <source>
        <dbReference type="Pfam" id="PF02384"/>
    </source>
</evidence>
<protein>
    <recommendedName>
        <fullName evidence="1">site-specific DNA-methyltransferase (adenine-specific)</fullName>
        <ecNumber evidence="1">2.1.1.72</ecNumber>
    </recommendedName>
</protein>
<dbReference type="Gene3D" id="3.40.50.150">
    <property type="entry name" value="Vaccinia Virus protein VP39"/>
    <property type="match status" value="1"/>
</dbReference>
<keyword evidence="5" id="KW-0680">Restriction system</keyword>
<evidence type="ECO:0000256" key="1">
    <source>
        <dbReference type="ARBA" id="ARBA00011900"/>
    </source>
</evidence>
<dbReference type="InterPro" id="IPR003356">
    <property type="entry name" value="DNA_methylase_A-5"/>
</dbReference>
<keyword evidence="4" id="KW-0949">S-adenosyl-L-methionine</keyword>